<accession>A0A3D8I3U2</accession>
<dbReference type="AlphaFoldDB" id="A0A3D8I3U2"/>
<dbReference type="RefSeq" id="WP_104700151.1">
    <property type="nucleotide sequence ID" value="NZ_FZPP01000021.1"/>
</dbReference>
<evidence type="ECO:0000313" key="2">
    <source>
        <dbReference type="EMBL" id="RDU59840.1"/>
    </source>
</evidence>
<protein>
    <recommendedName>
        <fullName evidence="4">Outer membrane beta-barrel protein</fullName>
    </recommendedName>
</protein>
<organism evidence="2 3">
    <name type="scientific">Helicobacter marmotae</name>
    <dbReference type="NCBI Taxonomy" id="152490"/>
    <lineage>
        <taxon>Bacteria</taxon>
        <taxon>Pseudomonadati</taxon>
        <taxon>Campylobacterota</taxon>
        <taxon>Epsilonproteobacteria</taxon>
        <taxon>Campylobacterales</taxon>
        <taxon>Helicobacteraceae</taxon>
        <taxon>Helicobacter</taxon>
    </lineage>
</organism>
<sequence>MKRHLKIWGLFVLFICGGASLQAVPCDKDRCVAGHIGLGGAYYGFGGEDIKSYGGYLSLESRYIYLQRAQIVLGGLIGGGSTLASNAPFGITDSNTLLFYSFYAKLGLNIASKATPLFLNLFIDQNKHNGQISNNKGLYREISTLGAELSGFVPLSQLGYLDYGLGLGWAGVGKYEFPQLSSSLSIQDYSYRLHAHIGISRHITANTLYYVRLIGQYYDLKATDTNPQALSYPASRDFVAMIEIGIKGFDK</sequence>
<dbReference type="OrthoDB" id="5325922at2"/>
<evidence type="ECO:0000256" key="1">
    <source>
        <dbReference type="SAM" id="SignalP"/>
    </source>
</evidence>
<evidence type="ECO:0008006" key="4">
    <source>
        <dbReference type="Google" id="ProtNLM"/>
    </source>
</evidence>
<dbReference type="EMBL" id="NXLR01000008">
    <property type="protein sequence ID" value="RDU59840.1"/>
    <property type="molecule type" value="Genomic_DNA"/>
</dbReference>
<feature type="signal peptide" evidence="1">
    <location>
        <begin position="1"/>
        <end position="25"/>
    </location>
</feature>
<comment type="caution">
    <text evidence="2">The sequence shown here is derived from an EMBL/GenBank/DDBJ whole genome shotgun (WGS) entry which is preliminary data.</text>
</comment>
<gene>
    <name evidence="2" type="ORF">CQA63_05345</name>
</gene>
<keyword evidence="3" id="KW-1185">Reference proteome</keyword>
<proteinExistence type="predicted"/>
<reference evidence="2 3" key="1">
    <citation type="submission" date="2018-04" db="EMBL/GenBank/DDBJ databases">
        <title>Novel Campyloabacter and Helicobacter Species and Strains.</title>
        <authorList>
            <person name="Mannion A.J."/>
            <person name="Shen Z."/>
            <person name="Fox J.G."/>
        </authorList>
    </citation>
    <scope>NUCLEOTIDE SEQUENCE [LARGE SCALE GENOMIC DNA]</scope>
    <source>
        <strain evidence="2 3">MIT 98-6070</strain>
    </source>
</reference>
<name>A0A3D8I3U2_9HELI</name>
<feature type="chain" id="PRO_5017534968" description="Outer membrane beta-barrel protein" evidence="1">
    <location>
        <begin position="26"/>
        <end position="251"/>
    </location>
</feature>
<keyword evidence="1" id="KW-0732">Signal</keyword>
<dbReference type="Proteomes" id="UP000256599">
    <property type="component" value="Unassembled WGS sequence"/>
</dbReference>
<evidence type="ECO:0000313" key="3">
    <source>
        <dbReference type="Proteomes" id="UP000256599"/>
    </source>
</evidence>